<dbReference type="AlphaFoldDB" id="R7TSB8"/>
<dbReference type="HOGENOM" id="CLU_009579_8_1_1"/>
<evidence type="ECO:0000256" key="12">
    <source>
        <dbReference type="SAM" id="Phobius"/>
    </source>
</evidence>
<reference evidence="15" key="3">
    <citation type="submission" date="2015-06" db="UniProtKB">
        <authorList>
            <consortium name="EnsemblMetazoa"/>
        </authorList>
    </citation>
    <scope>IDENTIFICATION</scope>
</reference>
<keyword evidence="16" id="KW-1185">Reference proteome</keyword>
<feature type="transmembrane region" description="Helical" evidence="12">
    <location>
        <begin position="106"/>
        <end position="125"/>
    </location>
</feature>
<feature type="domain" description="G-protein coupled receptors family 1 profile" evidence="13">
    <location>
        <begin position="49"/>
        <end position="296"/>
    </location>
</feature>
<dbReference type="GO" id="GO:0043005">
    <property type="term" value="C:neuron projection"/>
    <property type="evidence" value="ECO:0007669"/>
    <property type="project" value="TreeGrafter"/>
</dbReference>
<dbReference type="SMART" id="SM01381">
    <property type="entry name" value="7TM_GPCR_Srsx"/>
    <property type="match status" value="1"/>
</dbReference>
<dbReference type="GO" id="GO:0042277">
    <property type="term" value="F:peptide binding"/>
    <property type="evidence" value="ECO:0007669"/>
    <property type="project" value="TreeGrafter"/>
</dbReference>
<dbReference type="EnsemblMetazoa" id="CapteT103054">
    <property type="protein sequence ID" value="CapteP103054"/>
    <property type="gene ID" value="CapteG103054"/>
</dbReference>
<evidence type="ECO:0000256" key="9">
    <source>
        <dbReference type="ARBA" id="ARBA00023224"/>
    </source>
</evidence>
<dbReference type="InterPro" id="IPR000276">
    <property type="entry name" value="GPCR_Rhodpsn"/>
</dbReference>
<dbReference type="OrthoDB" id="6076970at2759"/>
<dbReference type="Gene3D" id="1.20.1070.10">
    <property type="entry name" value="Rhodopsin 7-helix transmembrane proteins"/>
    <property type="match status" value="1"/>
</dbReference>
<feature type="transmembrane region" description="Helical" evidence="12">
    <location>
        <begin position="33"/>
        <end position="58"/>
    </location>
</feature>
<reference evidence="16" key="1">
    <citation type="submission" date="2012-12" db="EMBL/GenBank/DDBJ databases">
        <authorList>
            <person name="Hellsten U."/>
            <person name="Grimwood J."/>
            <person name="Chapman J.A."/>
            <person name="Shapiro H."/>
            <person name="Aerts A."/>
            <person name="Otillar R.P."/>
            <person name="Terry A.Y."/>
            <person name="Boore J.L."/>
            <person name="Simakov O."/>
            <person name="Marletaz F."/>
            <person name="Cho S.-J."/>
            <person name="Edsinger-Gonzales E."/>
            <person name="Havlak P."/>
            <person name="Kuo D.-H."/>
            <person name="Larsson T."/>
            <person name="Lv J."/>
            <person name="Arendt D."/>
            <person name="Savage R."/>
            <person name="Osoegawa K."/>
            <person name="de Jong P."/>
            <person name="Lindberg D.R."/>
            <person name="Seaver E.C."/>
            <person name="Weisblat D.A."/>
            <person name="Putnam N.H."/>
            <person name="Grigoriev I.V."/>
            <person name="Rokhsar D.S."/>
        </authorList>
    </citation>
    <scope>NUCLEOTIDE SEQUENCE</scope>
    <source>
        <strain evidence="16">I ESC-2004</strain>
    </source>
</reference>
<evidence type="ECO:0000259" key="13">
    <source>
        <dbReference type="PROSITE" id="PS50262"/>
    </source>
</evidence>
<dbReference type="Pfam" id="PF00001">
    <property type="entry name" value="7tm_1"/>
    <property type="match status" value="1"/>
</dbReference>
<keyword evidence="2" id="KW-1003">Cell membrane</keyword>
<keyword evidence="8 11" id="KW-0675">Receptor</keyword>
<feature type="transmembrane region" description="Helical" evidence="12">
    <location>
        <begin position="272"/>
        <end position="299"/>
    </location>
</feature>
<dbReference type="EMBL" id="KB309449">
    <property type="protein sequence ID" value="ELT94371.1"/>
    <property type="molecule type" value="Genomic_DNA"/>
</dbReference>
<dbReference type="PROSITE" id="PS00237">
    <property type="entry name" value="G_PROTEIN_RECEP_F1_1"/>
    <property type="match status" value="1"/>
</dbReference>
<dbReference type="OMA" id="LNGSHAW"/>
<keyword evidence="6 12" id="KW-0472">Membrane</keyword>
<evidence type="ECO:0000256" key="10">
    <source>
        <dbReference type="ARBA" id="ARBA00023288"/>
    </source>
</evidence>
<feature type="non-terminal residue" evidence="14">
    <location>
        <position position="331"/>
    </location>
</feature>
<dbReference type="SUPFAM" id="SSF81321">
    <property type="entry name" value="Family A G protein-coupled receptor-like"/>
    <property type="match status" value="1"/>
</dbReference>
<evidence type="ECO:0000256" key="7">
    <source>
        <dbReference type="ARBA" id="ARBA00023139"/>
    </source>
</evidence>
<gene>
    <name evidence="14" type="ORF">CAPTEDRAFT_103054</name>
</gene>
<organism evidence="14">
    <name type="scientific">Capitella teleta</name>
    <name type="common">Polychaete worm</name>
    <dbReference type="NCBI Taxonomy" id="283909"/>
    <lineage>
        <taxon>Eukaryota</taxon>
        <taxon>Metazoa</taxon>
        <taxon>Spiralia</taxon>
        <taxon>Lophotrochozoa</taxon>
        <taxon>Annelida</taxon>
        <taxon>Polychaeta</taxon>
        <taxon>Sedentaria</taxon>
        <taxon>Scolecida</taxon>
        <taxon>Capitellidae</taxon>
        <taxon>Capitella</taxon>
    </lineage>
</organism>
<dbReference type="PROSITE" id="PS50262">
    <property type="entry name" value="G_PROTEIN_RECEP_F1_2"/>
    <property type="match status" value="1"/>
</dbReference>
<dbReference type="PANTHER" id="PTHR24229:SF40">
    <property type="entry name" value="ALLATOSTATIN C RECEPTOR 1-RELATED"/>
    <property type="match status" value="1"/>
</dbReference>
<keyword evidence="4 12" id="KW-1133">Transmembrane helix</keyword>
<evidence type="ECO:0000256" key="6">
    <source>
        <dbReference type="ARBA" id="ARBA00023136"/>
    </source>
</evidence>
<dbReference type="PANTHER" id="PTHR24229">
    <property type="entry name" value="NEUROPEPTIDES RECEPTOR"/>
    <property type="match status" value="1"/>
</dbReference>
<evidence type="ECO:0000256" key="3">
    <source>
        <dbReference type="ARBA" id="ARBA00022692"/>
    </source>
</evidence>
<keyword evidence="10" id="KW-0449">Lipoprotein</keyword>
<dbReference type="PRINTS" id="PR00237">
    <property type="entry name" value="GPCRRHODOPSN"/>
</dbReference>
<reference evidence="14 16" key="2">
    <citation type="journal article" date="2013" name="Nature">
        <title>Insights into bilaterian evolution from three spiralian genomes.</title>
        <authorList>
            <person name="Simakov O."/>
            <person name="Marletaz F."/>
            <person name="Cho S.J."/>
            <person name="Edsinger-Gonzales E."/>
            <person name="Havlak P."/>
            <person name="Hellsten U."/>
            <person name="Kuo D.H."/>
            <person name="Larsson T."/>
            <person name="Lv J."/>
            <person name="Arendt D."/>
            <person name="Savage R."/>
            <person name="Osoegawa K."/>
            <person name="de Jong P."/>
            <person name="Grimwood J."/>
            <person name="Chapman J.A."/>
            <person name="Shapiro H."/>
            <person name="Aerts A."/>
            <person name="Otillar R.P."/>
            <person name="Terry A.Y."/>
            <person name="Boore J.L."/>
            <person name="Grigoriev I.V."/>
            <person name="Lindberg D.R."/>
            <person name="Seaver E.C."/>
            <person name="Weisblat D.A."/>
            <person name="Putnam N.H."/>
            <person name="Rokhsar D.S."/>
        </authorList>
    </citation>
    <scope>NUCLEOTIDE SEQUENCE</scope>
    <source>
        <strain evidence="14 16">I ESC-2004</strain>
    </source>
</reference>
<dbReference type="Proteomes" id="UP000014760">
    <property type="component" value="Unassembled WGS sequence"/>
</dbReference>
<evidence type="ECO:0000256" key="11">
    <source>
        <dbReference type="RuleBase" id="RU000688"/>
    </source>
</evidence>
<name>R7TSB8_CAPTE</name>
<evidence type="ECO:0000256" key="4">
    <source>
        <dbReference type="ARBA" id="ARBA00022989"/>
    </source>
</evidence>
<proteinExistence type="inferred from homology"/>
<evidence type="ECO:0000256" key="1">
    <source>
        <dbReference type="ARBA" id="ARBA00004651"/>
    </source>
</evidence>
<dbReference type="InterPro" id="IPR017452">
    <property type="entry name" value="GPCR_Rhodpsn_7TM"/>
</dbReference>
<dbReference type="GO" id="GO:0004985">
    <property type="term" value="F:G protein-coupled opioid receptor activity"/>
    <property type="evidence" value="ECO:0007669"/>
    <property type="project" value="InterPro"/>
</dbReference>
<keyword evidence="7" id="KW-0564">Palmitate</keyword>
<evidence type="ECO:0000313" key="14">
    <source>
        <dbReference type="EMBL" id="ELT94371.1"/>
    </source>
</evidence>
<evidence type="ECO:0000313" key="15">
    <source>
        <dbReference type="EnsemblMetazoa" id="CapteP103054"/>
    </source>
</evidence>
<dbReference type="GO" id="GO:0005886">
    <property type="term" value="C:plasma membrane"/>
    <property type="evidence" value="ECO:0007669"/>
    <property type="project" value="UniProtKB-SubCell"/>
</dbReference>
<feature type="transmembrane region" description="Helical" evidence="12">
    <location>
        <begin position="193"/>
        <end position="218"/>
    </location>
</feature>
<dbReference type="InterPro" id="IPR001418">
    <property type="entry name" value="Opioid_rcpt"/>
</dbReference>
<evidence type="ECO:0000256" key="2">
    <source>
        <dbReference type="ARBA" id="ARBA00022475"/>
    </source>
</evidence>
<evidence type="ECO:0000313" key="16">
    <source>
        <dbReference type="Proteomes" id="UP000014760"/>
    </source>
</evidence>
<evidence type="ECO:0000256" key="5">
    <source>
        <dbReference type="ARBA" id="ARBA00023040"/>
    </source>
</evidence>
<comment type="similarity">
    <text evidence="11">Belongs to the G-protein coupled receptor 1 family.</text>
</comment>
<feature type="transmembrane region" description="Helical" evidence="12">
    <location>
        <begin position="146"/>
        <end position="173"/>
    </location>
</feature>
<protein>
    <recommendedName>
        <fullName evidence="13">G-protein coupled receptors family 1 profile domain-containing protein</fullName>
    </recommendedName>
</protein>
<keyword evidence="5 11" id="KW-0297">G-protein coupled receptor</keyword>
<keyword evidence="3 11" id="KW-0812">Transmembrane</keyword>
<dbReference type="PRINTS" id="PR00384">
    <property type="entry name" value="OPIOIDR"/>
</dbReference>
<accession>R7TSB8</accession>
<dbReference type="FunCoup" id="R7TSB8">
    <property type="interactions" value="185"/>
</dbReference>
<dbReference type="STRING" id="283909.R7TSB8"/>
<feature type="transmembrane region" description="Helical" evidence="12">
    <location>
        <begin position="70"/>
        <end position="94"/>
    </location>
</feature>
<evidence type="ECO:0000256" key="8">
    <source>
        <dbReference type="ARBA" id="ARBA00023170"/>
    </source>
</evidence>
<dbReference type="CDD" id="cd15094">
    <property type="entry name" value="7tmA_AstC_insect"/>
    <property type="match status" value="1"/>
</dbReference>
<keyword evidence="9 11" id="KW-0807">Transducer</keyword>
<sequence>MEATLKPYVNFTDFDGLYNGTYNAPRPHSSWTFVFAVFYALICIAGLVGNGLVIFVVLRYAKMKTVTNMYILNLAISDLCFLIGLPFLIVTSIVKKWIFGFFLCKIFYILTSINWFTSVFTLIVMSADRYLAVCHPIRSMSYRTPIVSRVVCVCVWLSSMLVMLPIILYTRLIRNSCTLVWPQSDSVSGMKAFTWYALLLGFAIPCGLISVFYTLVVMRLRTVGPKNKSKEKKKSHRRVTKMVLTVIAVYIICWLPYWLYQVTLISMENPPSYFLLMSQIITVMSYANSMLNPLLYAFFSENFRKTFLKAFSCASPADVNRALQAENSLYP</sequence>
<feature type="transmembrane region" description="Helical" evidence="12">
    <location>
        <begin position="239"/>
        <end position="260"/>
    </location>
</feature>
<dbReference type="EMBL" id="AMQN01002522">
    <property type="status" value="NOT_ANNOTATED_CDS"/>
    <property type="molecule type" value="Genomic_DNA"/>
</dbReference>
<comment type="subcellular location">
    <subcellularLocation>
        <location evidence="1">Cell membrane</location>
        <topology evidence="1">Multi-pass membrane protein</topology>
    </subcellularLocation>
</comment>